<evidence type="ECO:0000313" key="1">
    <source>
        <dbReference type="EnsemblMetazoa" id="Aqu2.1.16863_001"/>
    </source>
</evidence>
<protein>
    <submittedName>
        <fullName evidence="1">Uncharacterized protein</fullName>
    </submittedName>
</protein>
<dbReference type="EnsemblMetazoa" id="Aqu2.1.16863_001">
    <property type="protein sequence ID" value="Aqu2.1.16863_001"/>
    <property type="gene ID" value="Aqu2.1.16863"/>
</dbReference>
<proteinExistence type="predicted"/>
<sequence length="77" mass="8966">MDSESGVILHVETVDNWEDDFKSPNMVGVKNGMGNILKWSDKIYHHFWYCCSHCHGDEDTPKTKWISLLHHIQDAHT</sequence>
<accession>A0A1X7TP76</accession>
<reference evidence="1" key="1">
    <citation type="submission" date="2017-05" db="UniProtKB">
        <authorList>
            <consortium name="EnsemblMetazoa"/>
        </authorList>
    </citation>
    <scope>IDENTIFICATION</scope>
</reference>
<dbReference type="AlphaFoldDB" id="A0A1X7TP76"/>
<name>A0A1X7TP76_AMPQE</name>
<organism evidence="1">
    <name type="scientific">Amphimedon queenslandica</name>
    <name type="common">Sponge</name>
    <dbReference type="NCBI Taxonomy" id="400682"/>
    <lineage>
        <taxon>Eukaryota</taxon>
        <taxon>Metazoa</taxon>
        <taxon>Porifera</taxon>
        <taxon>Demospongiae</taxon>
        <taxon>Heteroscleromorpha</taxon>
        <taxon>Haplosclerida</taxon>
        <taxon>Niphatidae</taxon>
        <taxon>Amphimedon</taxon>
    </lineage>
</organism>
<dbReference type="InParanoid" id="A0A1X7TP76"/>